<feature type="non-terminal residue" evidence="2">
    <location>
        <position position="76"/>
    </location>
</feature>
<organism evidence="2 3">
    <name type="scientific">candidate division KSB3 bacterium</name>
    <dbReference type="NCBI Taxonomy" id="2044937"/>
    <lineage>
        <taxon>Bacteria</taxon>
        <taxon>candidate division KSB3</taxon>
    </lineage>
</organism>
<dbReference type="EMBL" id="PDSK01000029">
    <property type="protein sequence ID" value="PIE35953.1"/>
    <property type="molecule type" value="Genomic_DNA"/>
</dbReference>
<accession>A0A2G6KJX1</accession>
<dbReference type="PROSITE" id="PS50113">
    <property type="entry name" value="PAC"/>
    <property type="match status" value="1"/>
</dbReference>
<dbReference type="Proteomes" id="UP000230821">
    <property type="component" value="Unassembled WGS sequence"/>
</dbReference>
<evidence type="ECO:0000313" key="2">
    <source>
        <dbReference type="EMBL" id="PIE35953.1"/>
    </source>
</evidence>
<sequence length="76" mass="8695">MTGRDGTIHYLYRESRREFDKLGNLTGEFGILHEITARKHLEKELRKLATTDSLTGAANFDWCSQLPALLWNSRSG</sequence>
<name>A0A2G6KJX1_9BACT</name>
<dbReference type="InterPro" id="IPR000700">
    <property type="entry name" value="PAS-assoc_C"/>
</dbReference>
<comment type="caution">
    <text evidence="2">The sequence shown here is derived from an EMBL/GenBank/DDBJ whole genome shotgun (WGS) entry which is preliminary data.</text>
</comment>
<reference evidence="2 3" key="1">
    <citation type="submission" date="2017-10" db="EMBL/GenBank/DDBJ databases">
        <title>Novel microbial diversity and functional potential in the marine mammal oral microbiome.</title>
        <authorList>
            <person name="Dudek N.K."/>
            <person name="Sun C.L."/>
            <person name="Burstein D."/>
            <person name="Kantor R.S."/>
            <person name="Aliaga Goltsman D.S."/>
            <person name="Bik E.M."/>
            <person name="Thomas B.C."/>
            <person name="Banfield J.F."/>
            <person name="Relman D.A."/>
        </authorList>
    </citation>
    <scope>NUCLEOTIDE SEQUENCE [LARGE SCALE GENOMIC DNA]</scope>
    <source>
        <strain evidence="2">DOLJORAL78_47_16</strain>
    </source>
</reference>
<feature type="domain" description="PAC" evidence="1">
    <location>
        <begin position="1"/>
        <end position="47"/>
    </location>
</feature>
<evidence type="ECO:0000259" key="1">
    <source>
        <dbReference type="PROSITE" id="PS50113"/>
    </source>
</evidence>
<evidence type="ECO:0000313" key="3">
    <source>
        <dbReference type="Proteomes" id="UP000230821"/>
    </source>
</evidence>
<protein>
    <recommendedName>
        <fullName evidence="1">PAC domain-containing protein</fullName>
    </recommendedName>
</protein>
<dbReference type="AlphaFoldDB" id="A0A2G6KJX1"/>
<gene>
    <name evidence="2" type="ORF">CSA56_02185</name>
</gene>
<proteinExistence type="predicted"/>